<accession>A0A7H0G1B9</accession>
<dbReference type="KEGG" id="lsx:H8B22_04045"/>
<keyword evidence="2" id="KW-1185">Reference proteome</keyword>
<reference evidence="1 2" key="1">
    <citation type="submission" date="2020-08" db="EMBL/GenBank/DDBJ databases">
        <title>Lysobacter sp. II4 sp. nov., isolated from soil.</title>
        <authorList>
            <person name="Woo C.Y."/>
            <person name="Kim J."/>
        </authorList>
    </citation>
    <scope>NUCLEOTIDE SEQUENCE [LARGE SCALE GENOMIC DNA]</scope>
    <source>
        <strain evidence="1 2">II4</strain>
    </source>
</reference>
<dbReference type="EMBL" id="CP060820">
    <property type="protein sequence ID" value="QNP42085.1"/>
    <property type="molecule type" value="Genomic_DNA"/>
</dbReference>
<protein>
    <recommendedName>
        <fullName evidence="3">Alanine acetyltransferase</fullName>
    </recommendedName>
</protein>
<organism evidence="1 2">
    <name type="scientific">Agrilutibacter terrestris</name>
    <dbReference type="NCBI Taxonomy" id="2865112"/>
    <lineage>
        <taxon>Bacteria</taxon>
        <taxon>Pseudomonadati</taxon>
        <taxon>Pseudomonadota</taxon>
        <taxon>Gammaproteobacteria</taxon>
        <taxon>Lysobacterales</taxon>
        <taxon>Lysobacteraceae</taxon>
        <taxon>Agrilutibacter</taxon>
    </lineage>
</organism>
<name>A0A7H0G1B9_9GAMM</name>
<evidence type="ECO:0000313" key="2">
    <source>
        <dbReference type="Proteomes" id="UP000516018"/>
    </source>
</evidence>
<dbReference type="Proteomes" id="UP000516018">
    <property type="component" value="Chromosome"/>
</dbReference>
<evidence type="ECO:0008006" key="3">
    <source>
        <dbReference type="Google" id="ProtNLM"/>
    </source>
</evidence>
<dbReference type="AlphaFoldDB" id="A0A7H0G1B9"/>
<gene>
    <name evidence="1" type="ORF">H8B22_04045</name>
</gene>
<proteinExistence type="predicted"/>
<evidence type="ECO:0000313" key="1">
    <source>
        <dbReference type="EMBL" id="QNP42085.1"/>
    </source>
</evidence>
<sequence length="112" mass="12042">MAHDLPWTPEQHEWLLALGHDVLMPAAPQVGIAPEPLPVAVEAKAAPRSRDAAVPAPGSPALLRALARAAGRNEADAEFLQRLPDLATLRGNPAARRALWPSLRALRTRTSR</sequence>
<dbReference type="RefSeq" id="WP_187713519.1">
    <property type="nucleotide sequence ID" value="NZ_CP060820.1"/>
</dbReference>